<feature type="active site" evidence="4">
    <location>
        <position position="28"/>
    </location>
</feature>
<keyword evidence="4 5" id="KW-0378">Hydrolase</keyword>
<evidence type="ECO:0000259" key="6">
    <source>
        <dbReference type="PROSITE" id="PS51864"/>
    </source>
</evidence>
<sequence>CASFVGCRGGSQPVYFESSCSAGNLCHELIHALGMYHEHTRPDRDDHITVKWPSIAPGRKSNFDIKVGNTLNLPYDFDSIMHYGKNYFSIDGSPTIETKGPASIETEHSLPLLSMAAALVFRLHERGPELLREVLLERGWREYDERRQGEEDWNLYWRRSTFPSSEFHNLLPWQRLNHHPKTAGITRKDSLVRNLRRMRATFGSSLYDFSPTTFILPKDSTRFLSEYNKLARGRPVYWICKPVDQSRGRGIFIFEDIKDLVYDCSVIVQRYISSPWMISGYKFDLRIYVCVKSFHPLTVYIHQEGLVRFATEKYSLSSLSNLYVHLTNTSINKSGPFYKSEKGRVGQGCKWTMSKFRHFLQSQNINEFLLWQRINSLVTLTLLTVAPSVPSCPNCVELFGFDVLIDMSLNRGSWRYKTINTSARGTCTDQTLNWILGPHSDTDASVVNRQTCSDVESCQMTKSLRVTEVRNQDGTETEAEIS</sequence>
<feature type="non-terminal residue" evidence="7">
    <location>
        <position position="482"/>
    </location>
</feature>
<dbReference type="PROSITE" id="PS51864">
    <property type="entry name" value="ASTACIN"/>
    <property type="match status" value="1"/>
</dbReference>
<organism evidence="7">
    <name type="scientific">Iconisemion striatum</name>
    <dbReference type="NCBI Taxonomy" id="60296"/>
    <lineage>
        <taxon>Eukaryota</taxon>
        <taxon>Metazoa</taxon>
        <taxon>Chordata</taxon>
        <taxon>Craniata</taxon>
        <taxon>Vertebrata</taxon>
        <taxon>Euteleostomi</taxon>
        <taxon>Actinopterygii</taxon>
        <taxon>Neopterygii</taxon>
        <taxon>Teleostei</taxon>
        <taxon>Neoteleostei</taxon>
        <taxon>Acanthomorphata</taxon>
        <taxon>Ovalentaria</taxon>
        <taxon>Atherinomorphae</taxon>
        <taxon>Cyprinodontiformes</taxon>
        <taxon>Nothobranchiidae</taxon>
        <taxon>Iconisemion</taxon>
    </lineage>
</organism>
<dbReference type="GO" id="GO:0008270">
    <property type="term" value="F:zinc ion binding"/>
    <property type="evidence" value="ECO:0007669"/>
    <property type="project" value="UniProtKB-UniRule"/>
</dbReference>
<comment type="caution">
    <text evidence="4">Lacks conserved residue(s) required for the propagation of feature annotation.</text>
</comment>
<gene>
    <name evidence="7" type="primary">TTLL2</name>
</gene>
<proteinExistence type="predicted"/>
<dbReference type="InterPro" id="IPR024079">
    <property type="entry name" value="MetalloPept_cat_dom_sf"/>
</dbReference>
<dbReference type="GO" id="GO:0070740">
    <property type="term" value="F:tubulin-glutamic acid ligase activity"/>
    <property type="evidence" value="ECO:0007669"/>
    <property type="project" value="TreeGrafter"/>
</dbReference>
<dbReference type="Gene3D" id="3.40.390.10">
    <property type="entry name" value="Collagenase (Catalytic Domain)"/>
    <property type="match status" value="1"/>
</dbReference>
<evidence type="ECO:0000256" key="1">
    <source>
        <dbReference type="ARBA" id="ARBA00022598"/>
    </source>
</evidence>
<dbReference type="Pfam" id="PF03133">
    <property type="entry name" value="TTL"/>
    <property type="match status" value="1"/>
</dbReference>
<reference evidence="7" key="1">
    <citation type="submission" date="2016-05" db="EMBL/GenBank/DDBJ databases">
        <authorList>
            <person name="Lavstsen T."/>
            <person name="Jespersen J.S."/>
        </authorList>
    </citation>
    <scope>NUCLEOTIDE SEQUENCE</scope>
    <source>
        <tissue evidence="7">Brain</tissue>
    </source>
</reference>
<dbReference type="Pfam" id="PF01400">
    <property type="entry name" value="Astacin"/>
    <property type="match status" value="1"/>
</dbReference>
<evidence type="ECO:0000256" key="4">
    <source>
        <dbReference type="PROSITE-ProRule" id="PRU01211"/>
    </source>
</evidence>
<evidence type="ECO:0000256" key="3">
    <source>
        <dbReference type="ARBA" id="ARBA00022840"/>
    </source>
</evidence>
<dbReference type="PANTHER" id="PTHR12241">
    <property type="entry name" value="TUBULIN POLYGLUTAMYLASE"/>
    <property type="match status" value="1"/>
</dbReference>
<keyword evidence="4 5" id="KW-0479">Metal-binding</keyword>
<feature type="domain" description="Peptidase M12A" evidence="6">
    <location>
        <begin position="1"/>
        <end position="128"/>
    </location>
</feature>
<feature type="binding site" evidence="4">
    <location>
        <position position="31"/>
    </location>
    <ligand>
        <name>Zn(2+)</name>
        <dbReference type="ChEBI" id="CHEBI:29105"/>
        <note>catalytic</note>
    </ligand>
</feature>
<feature type="binding site" evidence="4">
    <location>
        <position position="27"/>
    </location>
    <ligand>
        <name>Zn(2+)</name>
        <dbReference type="ChEBI" id="CHEBI:29105"/>
        <note>catalytic</note>
    </ligand>
</feature>
<dbReference type="GO" id="GO:0036064">
    <property type="term" value="C:ciliary basal body"/>
    <property type="evidence" value="ECO:0007669"/>
    <property type="project" value="TreeGrafter"/>
</dbReference>
<evidence type="ECO:0000256" key="2">
    <source>
        <dbReference type="ARBA" id="ARBA00022741"/>
    </source>
</evidence>
<dbReference type="PANTHER" id="PTHR12241:SF118">
    <property type="entry name" value="TUBULIN POLYGLUTAMYLASE TTLL2-RELATED"/>
    <property type="match status" value="1"/>
</dbReference>
<dbReference type="SUPFAM" id="SSF55486">
    <property type="entry name" value="Metalloproteases ('zincins'), catalytic domain"/>
    <property type="match status" value="1"/>
</dbReference>
<dbReference type="InterPro" id="IPR004344">
    <property type="entry name" value="TTL/TTLL_fam"/>
</dbReference>
<feature type="binding site" evidence="4">
    <location>
        <position position="37"/>
    </location>
    <ligand>
        <name>Zn(2+)</name>
        <dbReference type="ChEBI" id="CHEBI:29105"/>
        <note>catalytic</note>
    </ligand>
</feature>
<keyword evidence="1 7" id="KW-0436">Ligase</keyword>
<evidence type="ECO:0000313" key="7">
    <source>
        <dbReference type="EMBL" id="SBP16932.1"/>
    </source>
</evidence>
<dbReference type="PRINTS" id="PR00480">
    <property type="entry name" value="ASTACIN"/>
</dbReference>
<dbReference type="GO" id="GO:0005524">
    <property type="term" value="F:ATP binding"/>
    <property type="evidence" value="ECO:0007669"/>
    <property type="project" value="UniProtKB-KW"/>
</dbReference>
<accession>A0A1A7XFU7</accession>
<dbReference type="GO" id="GO:0000226">
    <property type="term" value="P:microtubule cytoskeleton organization"/>
    <property type="evidence" value="ECO:0007669"/>
    <property type="project" value="TreeGrafter"/>
</dbReference>
<protein>
    <recommendedName>
        <fullName evidence="5">Metalloendopeptidase</fullName>
        <ecNumber evidence="5">3.4.24.-</ecNumber>
    </recommendedName>
</protein>
<dbReference type="EC" id="3.4.24.-" evidence="5"/>
<evidence type="ECO:0000256" key="5">
    <source>
        <dbReference type="RuleBase" id="RU361183"/>
    </source>
</evidence>
<dbReference type="GO" id="GO:0006508">
    <property type="term" value="P:proteolysis"/>
    <property type="evidence" value="ECO:0007669"/>
    <property type="project" value="UniProtKB-KW"/>
</dbReference>
<keyword evidence="4 5" id="KW-0645">Protease</keyword>
<keyword evidence="3" id="KW-0067">ATP-binding</keyword>
<name>A0A1A7XFU7_9TELE</name>
<reference evidence="7" key="2">
    <citation type="submission" date="2016-06" db="EMBL/GenBank/DDBJ databases">
        <title>The genome of a short-lived fish provides insights into sex chromosome evolution and the genetic control of aging.</title>
        <authorList>
            <person name="Reichwald K."/>
            <person name="Felder M."/>
            <person name="Petzold A."/>
            <person name="Koch P."/>
            <person name="Groth M."/>
            <person name="Platzer M."/>
        </authorList>
    </citation>
    <scope>NUCLEOTIDE SEQUENCE</scope>
    <source>
        <tissue evidence="7">Brain</tissue>
    </source>
</reference>
<keyword evidence="4 5" id="KW-0482">Metalloprotease</keyword>
<dbReference type="InterPro" id="IPR001506">
    <property type="entry name" value="Peptidase_M12A"/>
</dbReference>
<dbReference type="PROSITE" id="PS51221">
    <property type="entry name" value="TTL"/>
    <property type="match status" value="1"/>
</dbReference>
<keyword evidence="2" id="KW-0547">Nucleotide-binding</keyword>
<dbReference type="GO" id="GO:0015631">
    <property type="term" value="F:tubulin binding"/>
    <property type="evidence" value="ECO:0007669"/>
    <property type="project" value="TreeGrafter"/>
</dbReference>
<dbReference type="EMBL" id="HADW01015532">
    <property type="protein sequence ID" value="SBP16932.1"/>
    <property type="molecule type" value="Transcribed_RNA"/>
</dbReference>
<dbReference type="GO" id="GO:0004222">
    <property type="term" value="F:metalloendopeptidase activity"/>
    <property type="evidence" value="ECO:0007669"/>
    <property type="project" value="UniProtKB-UniRule"/>
</dbReference>
<dbReference type="SUPFAM" id="SSF56059">
    <property type="entry name" value="Glutathione synthetase ATP-binding domain-like"/>
    <property type="match status" value="1"/>
</dbReference>
<keyword evidence="4 5" id="KW-0862">Zinc</keyword>
<dbReference type="Gene3D" id="3.30.470.20">
    <property type="entry name" value="ATP-grasp fold, B domain"/>
    <property type="match status" value="1"/>
</dbReference>
<comment type="cofactor">
    <cofactor evidence="4 5">
        <name>Zn(2+)</name>
        <dbReference type="ChEBI" id="CHEBI:29105"/>
    </cofactor>
    <text evidence="4 5">Binds 1 zinc ion per subunit.</text>
</comment>
<feature type="non-terminal residue" evidence="7">
    <location>
        <position position="1"/>
    </location>
</feature>
<dbReference type="AlphaFoldDB" id="A0A1A7XFU7"/>